<feature type="domain" description="Thioredoxin" evidence="1">
    <location>
        <begin position="3"/>
        <end position="87"/>
    </location>
</feature>
<dbReference type="Pfam" id="PF00085">
    <property type="entry name" value="Thioredoxin"/>
    <property type="match status" value="1"/>
</dbReference>
<dbReference type="CDD" id="cd02947">
    <property type="entry name" value="TRX_family"/>
    <property type="match status" value="1"/>
</dbReference>
<dbReference type="InterPro" id="IPR036249">
    <property type="entry name" value="Thioredoxin-like_sf"/>
</dbReference>
<dbReference type="InterPro" id="IPR011767">
    <property type="entry name" value="GLR_AS"/>
</dbReference>
<reference evidence="2" key="1">
    <citation type="submission" date="2020-06" db="EMBL/GenBank/DDBJ databases">
        <title>Unique genomic features of the anaerobic methanotrophic archaea.</title>
        <authorList>
            <person name="Chadwick G.L."/>
            <person name="Skennerton C.T."/>
            <person name="Laso-Perez R."/>
            <person name="Leu A.O."/>
            <person name="Speth D.R."/>
            <person name="Yu H."/>
            <person name="Morgan-Lang C."/>
            <person name="Hatzenpichler R."/>
            <person name="Goudeau D."/>
            <person name="Malmstrom R."/>
            <person name="Brazelton W.J."/>
            <person name="Woyke T."/>
            <person name="Hallam S.J."/>
            <person name="Tyson G.W."/>
            <person name="Wegener G."/>
            <person name="Boetius A."/>
            <person name="Orphan V."/>
        </authorList>
    </citation>
    <scope>NUCLEOTIDE SEQUENCE</scope>
</reference>
<organism evidence="2">
    <name type="scientific">Candidatus Methanophaga sp. ANME-1 ERB7</name>
    <dbReference type="NCBI Taxonomy" id="2759913"/>
    <lineage>
        <taxon>Archaea</taxon>
        <taxon>Methanobacteriati</taxon>
        <taxon>Methanobacteriota</taxon>
        <taxon>Stenosarchaea group</taxon>
        <taxon>Methanomicrobia</taxon>
        <taxon>Candidatus Methanophagales</taxon>
        <taxon>Candidatus Methanophagaceae</taxon>
        <taxon>Candidatus Methanophaga</taxon>
    </lineage>
</organism>
<evidence type="ECO:0000259" key="1">
    <source>
        <dbReference type="Pfam" id="PF00085"/>
    </source>
</evidence>
<protein>
    <recommendedName>
        <fullName evidence="1">Thioredoxin domain-containing protein</fullName>
    </recommendedName>
</protein>
<accession>A0A7G9ZC83</accession>
<dbReference type="EMBL" id="MT631705">
    <property type="protein sequence ID" value="QNO57867.1"/>
    <property type="molecule type" value="Genomic_DNA"/>
</dbReference>
<dbReference type="SUPFAM" id="SSF52833">
    <property type="entry name" value="Thioredoxin-like"/>
    <property type="match status" value="1"/>
</dbReference>
<sequence>MKILLFVSSQCPHCPAAEAIVNRVVPDYSGYGLSLNKIRMKTKAGKKRSSMYHVRAIPTTLILDDNGHELKRMVGVMREDTLRASIEKLLGLRESVLSRIFGRKKY</sequence>
<dbReference type="Gene3D" id="3.40.30.10">
    <property type="entry name" value="Glutaredoxin"/>
    <property type="match status" value="1"/>
</dbReference>
<dbReference type="AlphaFoldDB" id="A0A7G9ZC83"/>
<name>A0A7G9ZC83_9EURY</name>
<evidence type="ECO:0000313" key="2">
    <source>
        <dbReference type="EMBL" id="QNO57867.1"/>
    </source>
</evidence>
<proteinExistence type="predicted"/>
<gene>
    <name evidence="2" type="ORF">OIIBKNPK_00003</name>
</gene>
<dbReference type="InterPro" id="IPR013766">
    <property type="entry name" value="Thioredoxin_domain"/>
</dbReference>
<dbReference type="PROSITE" id="PS00195">
    <property type="entry name" value="GLUTAREDOXIN_1"/>
    <property type="match status" value="1"/>
</dbReference>